<proteinExistence type="inferred from homology"/>
<protein>
    <recommendedName>
        <fullName evidence="2">Profilin</fullName>
    </recommendedName>
</protein>
<accession>A0A210PVW6</accession>
<gene>
    <name evidence="3" type="ORF">KP79_PYT04482</name>
</gene>
<dbReference type="AlphaFoldDB" id="A0A210PVW6"/>
<dbReference type="InterPro" id="IPR005455">
    <property type="entry name" value="PFN_euk"/>
</dbReference>
<dbReference type="EMBL" id="NEDP02005459">
    <property type="protein sequence ID" value="OWF40605.1"/>
    <property type="molecule type" value="Genomic_DNA"/>
</dbReference>
<evidence type="ECO:0000313" key="3">
    <source>
        <dbReference type="EMBL" id="OWF40605.1"/>
    </source>
</evidence>
<keyword evidence="4" id="KW-1185">Reference proteome</keyword>
<keyword evidence="2" id="KW-0009">Actin-binding</keyword>
<evidence type="ECO:0000256" key="1">
    <source>
        <dbReference type="ARBA" id="ARBA00010058"/>
    </source>
</evidence>
<dbReference type="InterPro" id="IPR048278">
    <property type="entry name" value="PFN"/>
</dbReference>
<evidence type="ECO:0000313" key="4">
    <source>
        <dbReference type="Proteomes" id="UP000242188"/>
    </source>
</evidence>
<sequence>MTDATWQPWADNVLIQPKGNAVFHAAIFGLDGALWGRSSNDNRCPTPQEGVALAYVLSSNDKREAALQNGVHYCNCKFNVIFAENGEVKAVKGAKEHCPAELLVVKRCKMCFVLAIGHGEKRGDVVDSLFKTANSLTDIGY</sequence>
<dbReference type="Proteomes" id="UP000242188">
    <property type="component" value="Unassembled WGS sequence"/>
</dbReference>
<dbReference type="Gene3D" id="3.30.450.30">
    <property type="entry name" value="Dynein light chain 2a, cytoplasmic"/>
    <property type="match status" value="1"/>
</dbReference>
<dbReference type="OrthoDB" id="421374at2759"/>
<name>A0A210PVW6_MIZYE</name>
<evidence type="ECO:0000256" key="2">
    <source>
        <dbReference type="RuleBase" id="RU003909"/>
    </source>
</evidence>
<dbReference type="SUPFAM" id="SSF55770">
    <property type="entry name" value="Profilin (actin-binding protein)"/>
    <property type="match status" value="1"/>
</dbReference>
<dbReference type="InterPro" id="IPR036140">
    <property type="entry name" value="PFN_sf"/>
</dbReference>
<comment type="caution">
    <text evidence="3">The sequence shown here is derived from an EMBL/GenBank/DDBJ whole genome shotgun (WGS) entry which is preliminary data.</text>
</comment>
<comment type="similarity">
    <text evidence="1 2">Belongs to the profilin family.</text>
</comment>
<dbReference type="SMART" id="SM00392">
    <property type="entry name" value="PROF"/>
    <property type="match status" value="1"/>
</dbReference>
<organism evidence="3 4">
    <name type="scientific">Mizuhopecten yessoensis</name>
    <name type="common">Japanese scallop</name>
    <name type="synonym">Patinopecten yessoensis</name>
    <dbReference type="NCBI Taxonomy" id="6573"/>
    <lineage>
        <taxon>Eukaryota</taxon>
        <taxon>Metazoa</taxon>
        <taxon>Spiralia</taxon>
        <taxon>Lophotrochozoa</taxon>
        <taxon>Mollusca</taxon>
        <taxon>Bivalvia</taxon>
        <taxon>Autobranchia</taxon>
        <taxon>Pteriomorphia</taxon>
        <taxon>Pectinida</taxon>
        <taxon>Pectinoidea</taxon>
        <taxon>Pectinidae</taxon>
        <taxon>Mizuhopecten</taxon>
    </lineage>
</organism>
<reference evidence="3 4" key="1">
    <citation type="journal article" date="2017" name="Nat. Ecol. Evol.">
        <title>Scallop genome provides insights into evolution of bilaterian karyotype and development.</title>
        <authorList>
            <person name="Wang S."/>
            <person name="Zhang J."/>
            <person name="Jiao W."/>
            <person name="Li J."/>
            <person name="Xun X."/>
            <person name="Sun Y."/>
            <person name="Guo X."/>
            <person name="Huan P."/>
            <person name="Dong B."/>
            <person name="Zhang L."/>
            <person name="Hu X."/>
            <person name="Sun X."/>
            <person name="Wang J."/>
            <person name="Zhao C."/>
            <person name="Wang Y."/>
            <person name="Wang D."/>
            <person name="Huang X."/>
            <person name="Wang R."/>
            <person name="Lv J."/>
            <person name="Li Y."/>
            <person name="Zhang Z."/>
            <person name="Liu B."/>
            <person name="Lu W."/>
            <person name="Hui Y."/>
            <person name="Liang J."/>
            <person name="Zhou Z."/>
            <person name="Hou R."/>
            <person name="Li X."/>
            <person name="Liu Y."/>
            <person name="Li H."/>
            <person name="Ning X."/>
            <person name="Lin Y."/>
            <person name="Zhao L."/>
            <person name="Xing Q."/>
            <person name="Dou J."/>
            <person name="Li Y."/>
            <person name="Mao J."/>
            <person name="Guo H."/>
            <person name="Dou H."/>
            <person name="Li T."/>
            <person name="Mu C."/>
            <person name="Jiang W."/>
            <person name="Fu Q."/>
            <person name="Fu X."/>
            <person name="Miao Y."/>
            <person name="Liu J."/>
            <person name="Yu Q."/>
            <person name="Li R."/>
            <person name="Liao H."/>
            <person name="Li X."/>
            <person name="Kong Y."/>
            <person name="Jiang Z."/>
            <person name="Chourrout D."/>
            <person name="Li R."/>
            <person name="Bao Z."/>
        </authorList>
    </citation>
    <scope>NUCLEOTIDE SEQUENCE [LARGE SCALE GENOMIC DNA]</scope>
    <source>
        <strain evidence="3 4">PY_sf001</strain>
    </source>
</reference>
<dbReference type="GO" id="GO:0003779">
    <property type="term" value="F:actin binding"/>
    <property type="evidence" value="ECO:0007669"/>
    <property type="project" value="UniProtKB-KW"/>
</dbReference>
<dbReference type="Pfam" id="PF00235">
    <property type="entry name" value="Profilin"/>
    <property type="match status" value="1"/>
</dbReference>